<accession>A0AAE3ZD29</accession>
<evidence type="ECO:0000313" key="3">
    <source>
        <dbReference type="EMBL" id="MDR7301665.1"/>
    </source>
</evidence>
<proteinExistence type="predicted"/>
<name>A0AAE3ZD29_9ACTN</name>
<keyword evidence="1" id="KW-0472">Membrane</keyword>
<dbReference type="AlphaFoldDB" id="A0AAE3ZD29"/>
<evidence type="ECO:0000256" key="1">
    <source>
        <dbReference type="SAM" id="Phobius"/>
    </source>
</evidence>
<dbReference type="Gene3D" id="3.60.10.10">
    <property type="entry name" value="Endonuclease/exonuclease/phosphatase"/>
    <property type="match status" value="1"/>
</dbReference>
<dbReference type="InterPro" id="IPR005135">
    <property type="entry name" value="Endo/exonuclease/phosphatase"/>
</dbReference>
<protein>
    <submittedName>
        <fullName evidence="3">Endonuclease/exonuclease/phosphatase (EEP) superfamily protein YafD</fullName>
    </submittedName>
</protein>
<dbReference type="Pfam" id="PF03372">
    <property type="entry name" value="Exo_endo_phos"/>
    <property type="match status" value="1"/>
</dbReference>
<feature type="transmembrane region" description="Helical" evidence="1">
    <location>
        <begin position="73"/>
        <end position="92"/>
    </location>
</feature>
<dbReference type="GO" id="GO:0004519">
    <property type="term" value="F:endonuclease activity"/>
    <property type="evidence" value="ECO:0007669"/>
    <property type="project" value="UniProtKB-KW"/>
</dbReference>
<evidence type="ECO:0000313" key="4">
    <source>
        <dbReference type="Proteomes" id="UP001180845"/>
    </source>
</evidence>
<keyword evidence="4" id="KW-1185">Reference proteome</keyword>
<dbReference type="SUPFAM" id="SSF56219">
    <property type="entry name" value="DNase I-like"/>
    <property type="match status" value="1"/>
</dbReference>
<reference evidence="3" key="1">
    <citation type="submission" date="2023-07" db="EMBL/GenBank/DDBJ databases">
        <title>Sequencing the genomes of 1000 actinobacteria strains.</title>
        <authorList>
            <person name="Klenk H.-P."/>
        </authorList>
    </citation>
    <scope>NUCLEOTIDE SEQUENCE</scope>
    <source>
        <strain evidence="3">DSM 45977</strain>
    </source>
</reference>
<gene>
    <name evidence="3" type="ORF">JOF55_001846</name>
</gene>
<organism evidence="3 4">
    <name type="scientific">Haloactinomyces albus</name>
    <dbReference type="NCBI Taxonomy" id="1352928"/>
    <lineage>
        <taxon>Bacteria</taxon>
        <taxon>Bacillati</taxon>
        <taxon>Actinomycetota</taxon>
        <taxon>Actinomycetes</taxon>
        <taxon>Actinopolysporales</taxon>
        <taxon>Actinopolysporaceae</taxon>
        <taxon>Haloactinomyces</taxon>
    </lineage>
</organism>
<dbReference type="InterPro" id="IPR036691">
    <property type="entry name" value="Endo/exonu/phosph_ase_sf"/>
</dbReference>
<keyword evidence="3" id="KW-0255">Endonuclease</keyword>
<keyword evidence="3" id="KW-0540">Nuclease</keyword>
<dbReference type="RefSeq" id="WP_310272504.1">
    <property type="nucleotide sequence ID" value="NZ_JAVDXW010000001.1"/>
</dbReference>
<feature type="domain" description="Endonuclease/exonuclease/phosphatase" evidence="2">
    <location>
        <begin position="167"/>
        <end position="376"/>
    </location>
</feature>
<keyword evidence="3" id="KW-0378">Hydrolase</keyword>
<evidence type="ECO:0000259" key="2">
    <source>
        <dbReference type="Pfam" id="PF03372"/>
    </source>
</evidence>
<dbReference type="Proteomes" id="UP001180845">
    <property type="component" value="Unassembled WGS sequence"/>
</dbReference>
<sequence length="387" mass="41274">MVLPSPSGRVLTGRAQCADSGGDAAYTALRRWLGSVVAEWTEGTVGMDETAGVSETDEVVPERVRRRGPPGGGVVTTLLLLLAVLFLGWASLRPAGFDSHRLTAALVALTQYAVPTGAVIFVLALLLRRWLTTLVVGLVTAVLVVLVAPRAIPDEPTPVRGVPVTVLSVNTYFGEADPDRIVELVRRHGVDVLSMQELTPRLATALDEAGLAKVLPHRVLEVRPDTVGAGLASRYPLRELSLVRTTTMSQPSALVDLPGPRDMEIVAVHPTIPVGAGTTSTWQAEIAALPQPTDSRKNPARVLAGDFNATLDHSPLRNLLGRGYEDAAEVTGNGLRPTWPMRGRPYVPGVTIDHVLVSGGIDIRGYRALSVRGTDHRAVLAHLIVPR</sequence>
<dbReference type="EMBL" id="JAVDXW010000001">
    <property type="protein sequence ID" value="MDR7301665.1"/>
    <property type="molecule type" value="Genomic_DNA"/>
</dbReference>
<comment type="caution">
    <text evidence="3">The sequence shown here is derived from an EMBL/GenBank/DDBJ whole genome shotgun (WGS) entry which is preliminary data.</text>
</comment>
<keyword evidence="1" id="KW-0812">Transmembrane</keyword>
<feature type="transmembrane region" description="Helical" evidence="1">
    <location>
        <begin position="134"/>
        <end position="152"/>
    </location>
</feature>
<feature type="transmembrane region" description="Helical" evidence="1">
    <location>
        <begin position="104"/>
        <end position="127"/>
    </location>
</feature>
<keyword evidence="1" id="KW-1133">Transmembrane helix</keyword>